<reference evidence="3 4" key="1">
    <citation type="submission" date="2017-09" db="EMBL/GenBank/DDBJ databases">
        <title>Depth-based differentiation of microbial function through sediment-hosted aquifers and enrichment of novel symbionts in the deep terrestrial subsurface.</title>
        <authorList>
            <person name="Probst A.J."/>
            <person name="Ladd B."/>
            <person name="Jarett J.K."/>
            <person name="Geller-Mcgrath D.E."/>
            <person name="Sieber C.M."/>
            <person name="Emerson J.B."/>
            <person name="Anantharaman K."/>
            <person name="Thomas B.C."/>
            <person name="Malmstrom R."/>
            <person name="Stieglmeier M."/>
            <person name="Klingl A."/>
            <person name="Woyke T."/>
            <person name="Ryan C.M."/>
            <person name="Banfield J.F."/>
        </authorList>
    </citation>
    <scope>NUCLEOTIDE SEQUENCE [LARGE SCALE GENOMIC DNA]</scope>
    <source>
        <strain evidence="3">CG10_big_fil_rev_8_21_14_0_10_42_12</strain>
    </source>
</reference>
<proteinExistence type="inferred from homology"/>
<accession>A0A2H0QWD5</accession>
<dbReference type="Gene3D" id="3.40.1440.10">
    <property type="entry name" value="GIY-YIG endonuclease"/>
    <property type="match status" value="1"/>
</dbReference>
<dbReference type="CDD" id="cd10449">
    <property type="entry name" value="GIY-YIG_SLX1_like"/>
    <property type="match status" value="1"/>
</dbReference>
<comment type="similarity">
    <text evidence="1">Belongs to the UPF0213 family.</text>
</comment>
<organism evidence="3 4">
    <name type="scientific">Candidatus Zambryskibacteria bacterium CG10_big_fil_rev_8_21_14_0_10_42_12</name>
    <dbReference type="NCBI Taxonomy" id="1975115"/>
    <lineage>
        <taxon>Bacteria</taxon>
        <taxon>Candidatus Zambryskiibacteriota</taxon>
    </lineage>
</organism>
<dbReference type="PROSITE" id="PS50164">
    <property type="entry name" value="GIY_YIG"/>
    <property type="match status" value="1"/>
</dbReference>
<dbReference type="InterPro" id="IPR000305">
    <property type="entry name" value="GIY-YIG_endonuc"/>
</dbReference>
<evidence type="ECO:0000313" key="4">
    <source>
        <dbReference type="Proteomes" id="UP000231333"/>
    </source>
</evidence>
<evidence type="ECO:0000313" key="3">
    <source>
        <dbReference type="EMBL" id="PIR38286.1"/>
    </source>
</evidence>
<feature type="domain" description="GIY-YIG" evidence="2">
    <location>
        <begin position="1"/>
        <end position="75"/>
    </location>
</feature>
<comment type="caution">
    <text evidence="3">The sequence shown here is derived from an EMBL/GenBank/DDBJ whole genome shotgun (WGS) entry which is preliminary data.</text>
</comment>
<dbReference type="EMBL" id="PCXL01000011">
    <property type="protein sequence ID" value="PIR38286.1"/>
    <property type="molecule type" value="Genomic_DNA"/>
</dbReference>
<dbReference type="SUPFAM" id="SSF82771">
    <property type="entry name" value="GIY-YIG endonuclease"/>
    <property type="match status" value="1"/>
</dbReference>
<dbReference type="PANTHER" id="PTHR34477:SF5">
    <property type="entry name" value="BSL5627 PROTEIN"/>
    <property type="match status" value="1"/>
</dbReference>
<name>A0A2H0QWD5_9BACT</name>
<dbReference type="InterPro" id="IPR050190">
    <property type="entry name" value="UPF0213_domain"/>
</dbReference>
<dbReference type="InterPro" id="IPR035901">
    <property type="entry name" value="GIY-YIG_endonuc_sf"/>
</dbReference>
<protein>
    <submittedName>
        <fullName evidence="3">Excinuclease ABC subunit C</fullName>
    </submittedName>
</protein>
<sequence length="78" mass="9099">MYYTYVLKSQKDYNLYVGWTDDLKARILAHNSGKVIATKPRTPLSLVYYEACLSKEKAIAREKYLKSGFGRKFLKSRI</sequence>
<dbReference type="Pfam" id="PF01541">
    <property type="entry name" value="GIY-YIG"/>
    <property type="match status" value="1"/>
</dbReference>
<dbReference type="AlphaFoldDB" id="A0A2H0QWD5"/>
<evidence type="ECO:0000259" key="2">
    <source>
        <dbReference type="PROSITE" id="PS50164"/>
    </source>
</evidence>
<evidence type="ECO:0000256" key="1">
    <source>
        <dbReference type="ARBA" id="ARBA00007435"/>
    </source>
</evidence>
<dbReference type="Proteomes" id="UP000231333">
    <property type="component" value="Unassembled WGS sequence"/>
</dbReference>
<gene>
    <name evidence="3" type="ORF">COV34_01600</name>
</gene>
<dbReference type="PANTHER" id="PTHR34477">
    <property type="entry name" value="UPF0213 PROTEIN YHBQ"/>
    <property type="match status" value="1"/>
</dbReference>